<feature type="transmembrane region" description="Helical" evidence="6">
    <location>
        <begin position="253"/>
        <end position="282"/>
    </location>
</feature>
<evidence type="ECO:0000256" key="2">
    <source>
        <dbReference type="ARBA" id="ARBA00022448"/>
    </source>
</evidence>
<evidence type="ECO:0000256" key="5">
    <source>
        <dbReference type="ARBA" id="ARBA00023136"/>
    </source>
</evidence>
<proteinExistence type="predicted"/>
<reference evidence="7 8" key="1">
    <citation type="submission" date="2018-07" db="EMBL/GenBank/DDBJ databases">
        <title>Arthrobacter sp. nov., isolated from raw cow's milk with high bacterial count.</title>
        <authorList>
            <person name="Hahne J."/>
            <person name="Isele D."/>
            <person name="Lipski A."/>
        </authorList>
    </citation>
    <scope>NUCLEOTIDE SEQUENCE [LARGE SCALE GENOMIC DNA]</scope>
    <source>
        <strain evidence="7 8">JZ R-183</strain>
    </source>
</reference>
<dbReference type="Proteomes" id="UP000273119">
    <property type="component" value="Unassembled WGS sequence"/>
</dbReference>
<feature type="transmembrane region" description="Helical" evidence="6">
    <location>
        <begin position="21"/>
        <end position="47"/>
    </location>
</feature>
<comment type="subcellular location">
    <subcellularLocation>
        <location evidence="1">Endomembrane system</location>
        <topology evidence="1">Multi-pass membrane protein</topology>
    </subcellularLocation>
</comment>
<sequence length="448" mass="46894">MSTHGSAAPAARPHLKMDRKIFAWALWDWGSAAINAVMTTFVFTVYLTSSLFGNKDENAAALAAGLGITGVAIALVAPVLGRRADSGGRRKLWLGIHTGVIVLASAACFFVRPEHEYLILGIVLLCVATFGAELASVNYFAMLPQISTQATMGRVSGFGWACGYLGGIVALALVLFGFVQPIIPWAGSSDVDGLNLRLVAVFCAAWTLIFCLPVLFAIPELPVQRAAKVSVLDSYKELFARIGRMWREDRDTLWFLISSAVYRDGLAAVFTFGGVIAGAVFGMSATQVILFAIAGNVIAAAGALLGGWLDDKVGPRKVILACLIGLLCTGVGIFLSPGAAGFWVFGLIMCALVGPAQSASRSLLARRATPENAGEIFGLYATTGRAVSFLAPSLFALCTSLALSAGIAGGEEGGAASRYGIVGIMLVVAVGLVLFVLGRDRRTVPAPR</sequence>
<keyword evidence="3 6" id="KW-0812">Transmembrane</keyword>
<feature type="transmembrane region" description="Helical" evidence="6">
    <location>
        <begin position="342"/>
        <end position="365"/>
    </location>
</feature>
<feature type="transmembrane region" description="Helical" evidence="6">
    <location>
        <begin position="318"/>
        <end position="336"/>
    </location>
</feature>
<feature type="transmembrane region" description="Helical" evidence="6">
    <location>
        <begin position="198"/>
        <end position="218"/>
    </location>
</feature>
<dbReference type="GO" id="GO:0012505">
    <property type="term" value="C:endomembrane system"/>
    <property type="evidence" value="ECO:0007669"/>
    <property type="project" value="UniProtKB-SubCell"/>
</dbReference>
<dbReference type="Pfam" id="PF11700">
    <property type="entry name" value="ATG22"/>
    <property type="match status" value="1"/>
</dbReference>
<dbReference type="InterPro" id="IPR024671">
    <property type="entry name" value="Atg22-like"/>
</dbReference>
<dbReference type="SUPFAM" id="SSF103473">
    <property type="entry name" value="MFS general substrate transporter"/>
    <property type="match status" value="1"/>
</dbReference>
<evidence type="ECO:0000256" key="1">
    <source>
        <dbReference type="ARBA" id="ARBA00004127"/>
    </source>
</evidence>
<keyword evidence="8" id="KW-1185">Reference proteome</keyword>
<name>A0A496PIC8_9MICC</name>
<dbReference type="PANTHER" id="PTHR23519">
    <property type="entry name" value="AUTOPHAGY-RELATED PROTEIN 22"/>
    <property type="match status" value="1"/>
</dbReference>
<evidence type="ECO:0000313" key="8">
    <source>
        <dbReference type="Proteomes" id="UP000273119"/>
    </source>
</evidence>
<feature type="transmembrane region" description="Helical" evidence="6">
    <location>
        <begin position="118"/>
        <end position="143"/>
    </location>
</feature>
<feature type="transmembrane region" description="Helical" evidence="6">
    <location>
        <begin position="419"/>
        <end position="438"/>
    </location>
</feature>
<keyword evidence="5 6" id="KW-0472">Membrane</keyword>
<dbReference type="InterPro" id="IPR050495">
    <property type="entry name" value="ATG22/LtaA_families"/>
</dbReference>
<evidence type="ECO:0000256" key="4">
    <source>
        <dbReference type="ARBA" id="ARBA00022989"/>
    </source>
</evidence>
<dbReference type="AlphaFoldDB" id="A0A496PIC8"/>
<protein>
    <submittedName>
        <fullName evidence="7">MFS transporter</fullName>
    </submittedName>
</protein>
<evidence type="ECO:0000313" key="7">
    <source>
        <dbReference type="EMBL" id="RKW70239.1"/>
    </source>
</evidence>
<dbReference type="PANTHER" id="PTHR23519:SF1">
    <property type="entry name" value="AUTOPHAGY-RELATED PROTEIN 22"/>
    <property type="match status" value="1"/>
</dbReference>
<keyword evidence="2" id="KW-0813">Transport</keyword>
<dbReference type="Gene3D" id="1.20.1250.20">
    <property type="entry name" value="MFS general substrate transporter like domains"/>
    <property type="match status" value="2"/>
</dbReference>
<keyword evidence="4 6" id="KW-1133">Transmembrane helix</keyword>
<feature type="transmembrane region" description="Helical" evidence="6">
    <location>
        <begin position="386"/>
        <end position="407"/>
    </location>
</feature>
<dbReference type="EMBL" id="QQXL01000005">
    <property type="protein sequence ID" value="RKW70239.1"/>
    <property type="molecule type" value="Genomic_DNA"/>
</dbReference>
<accession>A0A496PIC8</accession>
<comment type="caution">
    <text evidence="7">The sequence shown here is derived from an EMBL/GenBank/DDBJ whole genome shotgun (WGS) entry which is preliminary data.</text>
</comment>
<gene>
    <name evidence="7" type="ORF">DWQ67_09900</name>
</gene>
<feature type="transmembrane region" description="Helical" evidence="6">
    <location>
        <begin position="59"/>
        <end position="80"/>
    </location>
</feature>
<organism evidence="7 8">
    <name type="scientific">Galactobacter caseinivorans</name>
    <dbReference type="NCBI Taxonomy" id="2676123"/>
    <lineage>
        <taxon>Bacteria</taxon>
        <taxon>Bacillati</taxon>
        <taxon>Actinomycetota</taxon>
        <taxon>Actinomycetes</taxon>
        <taxon>Micrococcales</taxon>
        <taxon>Micrococcaceae</taxon>
        <taxon>Galactobacter</taxon>
    </lineage>
</organism>
<evidence type="ECO:0000256" key="6">
    <source>
        <dbReference type="SAM" id="Phobius"/>
    </source>
</evidence>
<feature type="transmembrane region" description="Helical" evidence="6">
    <location>
        <begin position="155"/>
        <end position="178"/>
    </location>
</feature>
<feature type="transmembrane region" description="Helical" evidence="6">
    <location>
        <begin position="288"/>
        <end position="306"/>
    </location>
</feature>
<dbReference type="RefSeq" id="WP_121485429.1">
    <property type="nucleotide sequence ID" value="NZ_QQXL01000005.1"/>
</dbReference>
<dbReference type="InterPro" id="IPR036259">
    <property type="entry name" value="MFS_trans_sf"/>
</dbReference>
<evidence type="ECO:0000256" key="3">
    <source>
        <dbReference type="ARBA" id="ARBA00022692"/>
    </source>
</evidence>
<feature type="transmembrane region" description="Helical" evidence="6">
    <location>
        <begin position="92"/>
        <end position="112"/>
    </location>
</feature>